<gene>
    <name evidence="3" type="ORF">FBZ90_103299</name>
</gene>
<dbReference type="GO" id="GO:0008643">
    <property type="term" value="P:carbohydrate transport"/>
    <property type="evidence" value="ECO:0007669"/>
    <property type="project" value="InterPro"/>
</dbReference>
<feature type="signal peptide" evidence="2">
    <location>
        <begin position="1"/>
        <end position="25"/>
    </location>
</feature>
<dbReference type="RefSeq" id="WP_145730200.1">
    <property type="nucleotide sequence ID" value="NZ_VITR01000003.1"/>
</dbReference>
<reference evidence="3 4" key="1">
    <citation type="submission" date="2019-06" db="EMBL/GenBank/DDBJ databases">
        <title>Genomic Encyclopedia of Type Strains, Phase IV (KMG-V): Genome sequencing to study the core and pangenomes of soil and plant-associated prokaryotes.</title>
        <authorList>
            <person name="Whitman W."/>
        </authorList>
    </citation>
    <scope>NUCLEOTIDE SEQUENCE [LARGE SCALE GENOMIC DNA]</scope>
    <source>
        <strain evidence="3 4">BR 11622</strain>
    </source>
</reference>
<dbReference type="GO" id="GO:0016020">
    <property type="term" value="C:membrane"/>
    <property type="evidence" value="ECO:0007669"/>
    <property type="project" value="InterPro"/>
</dbReference>
<dbReference type="AlphaFoldDB" id="A0A560HDC5"/>
<dbReference type="InterPro" id="IPR038673">
    <property type="entry name" value="OprB_sf"/>
</dbReference>
<dbReference type="InterPro" id="IPR007049">
    <property type="entry name" value="Carb-sel_porin_OprB"/>
</dbReference>
<keyword evidence="2" id="KW-0732">Signal</keyword>
<dbReference type="PROSITE" id="PS51257">
    <property type="entry name" value="PROKAR_LIPOPROTEIN"/>
    <property type="match status" value="1"/>
</dbReference>
<feature type="chain" id="PRO_5022271593" evidence="2">
    <location>
        <begin position="26"/>
        <end position="443"/>
    </location>
</feature>
<comment type="similarity">
    <text evidence="1 2">Belongs to the OprB family.</text>
</comment>
<dbReference type="Proteomes" id="UP000315751">
    <property type="component" value="Unassembled WGS sequence"/>
</dbReference>
<comment type="caution">
    <text evidence="3">The sequence shown here is derived from an EMBL/GenBank/DDBJ whole genome shotgun (WGS) entry which is preliminary data.</text>
</comment>
<sequence length="443" mass="47883">MKTLLTITPILAFSCGVAFCGPASAADADLPEAESWSLHGQFTLVEQYHPSFTSPYRGANSLDPGARGNETMDATLYAGVRLWPGMEFYANPEIDQGFGLSNTLGVAGFPSAEAYKVGESEPYIRLDRAFFRQTFNLGGEVQPLEAAANQLGGSRTADTIVITAGKFSVTDIFDANTYAHDPRKDFLNWTVVDSGAFDYAADAWGYSYGAAAEWTQSWWTLRAGLFDLSRKPNDKALVRGFGQYELVVEAEERHQLMGRDGKVKVLVFQNHANMGSYGDALRVAALTGGTPDTGDVRRYATRAGFALNAEQQMGDDWGLFLRASANDGSKEAYEFTDVNKSVSIGASVTGASWGRDKDAAGLAGVVNMLNADARDYLAAGGLGILVGDGRLSYSSERILEAYYSAALWTGINLTLDYQFVANPAYNRDRGPANVLGVRFHAEI</sequence>
<evidence type="ECO:0000256" key="2">
    <source>
        <dbReference type="RuleBase" id="RU363072"/>
    </source>
</evidence>
<name>A0A560HDC5_9PROT</name>
<dbReference type="Gene3D" id="2.40.160.180">
    <property type="entry name" value="Carbohydrate-selective porin OprB"/>
    <property type="match status" value="1"/>
</dbReference>
<organism evidence="3 4">
    <name type="scientific">Nitrospirillum amazonense</name>
    <dbReference type="NCBI Taxonomy" id="28077"/>
    <lineage>
        <taxon>Bacteria</taxon>
        <taxon>Pseudomonadati</taxon>
        <taxon>Pseudomonadota</taxon>
        <taxon>Alphaproteobacteria</taxon>
        <taxon>Rhodospirillales</taxon>
        <taxon>Azospirillaceae</taxon>
        <taxon>Nitrospirillum</taxon>
    </lineage>
</organism>
<dbReference type="OrthoDB" id="5755240at2"/>
<protein>
    <submittedName>
        <fullName evidence="3">High affinity Mn2+ porin</fullName>
    </submittedName>
</protein>
<dbReference type="EMBL" id="VITR01000003">
    <property type="protein sequence ID" value="TWB44392.1"/>
    <property type="molecule type" value="Genomic_DNA"/>
</dbReference>
<evidence type="ECO:0000256" key="1">
    <source>
        <dbReference type="ARBA" id="ARBA00008769"/>
    </source>
</evidence>
<dbReference type="GO" id="GO:0015288">
    <property type="term" value="F:porin activity"/>
    <property type="evidence" value="ECO:0007669"/>
    <property type="project" value="InterPro"/>
</dbReference>
<keyword evidence="4" id="KW-1185">Reference proteome</keyword>
<evidence type="ECO:0000313" key="4">
    <source>
        <dbReference type="Proteomes" id="UP000315751"/>
    </source>
</evidence>
<proteinExistence type="inferred from homology"/>
<evidence type="ECO:0000313" key="3">
    <source>
        <dbReference type="EMBL" id="TWB44392.1"/>
    </source>
</evidence>
<accession>A0A560HDC5</accession>
<dbReference type="Pfam" id="PF04966">
    <property type="entry name" value="OprB"/>
    <property type="match status" value="1"/>
</dbReference>